<dbReference type="InterPro" id="IPR020568">
    <property type="entry name" value="Ribosomal_Su5_D2-typ_SF"/>
</dbReference>
<dbReference type="GO" id="GO:0005525">
    <property type="term" value="F:GTP binding"/>
    <property type="evidence" value="ECO:0007669"/>
    <property type="project" value="UniProtKB-KW"/>
</dbReference>
<dbReference type="InterPro" id="IPR000640">
    <property type="entry name" value="EFG_V-like"/>
</dbReference>
<dbReference type="Gene3D" id="3.30.70.870">
    <property type="entry name" value="Elongation Factor G (Translational Gtpase), domain 3"/>
    <property type="match status" value="1"/>
</dbReference>
<dbReference type="EMBL" id="OV651813">
    <property type="protein sequence ID" value="CAH1098507.1"/>
    <property type="molecule type" value="Genomic_DNA"/>
</dbReference>
<dbReference type="GO" id="GO:0032543">
    <property type="term" value="P:mitochondrial translation"/>
    <property type="evidence" value="ECO:0007669"/>
    <property type="project" value="TreeGrafter"/>
</dbReference>
<gene>
    <name evidence="6" type="ORF">PSYICH_LOCUS1419</name>
</gene>
<accession>A0A9P0CH08</accession>
<dbReference type="PANTHER" id="PTHR43261">
    <property type="entry name" value="TRANSLATION ELONGATION FACTOR G-RELATED"/>
    <property type="match status" value="1"/>
</dbReference>
<evidence type="ECO:0000256" key="4">
    <source>
        <dbReference type="ARBA" id="ARBA00023134"/>
    </source>
</evidence>
<evidence type="ECO:0000256" key="2">
    <source>
        <dbReference type="ARBA" id="ARBA00022917"/>
    </source>
</evidence>
<evidence type="ECO:0000313" key="7">
    <source>
        <dbReference type="Proteomes" id="UP001153636"/>
    </source>
</evidence>
<dbReference type="GO" id="GO:0003924">
    <property type="term" value="F:GTPase activity"/>
    <property type="evidence" value="ECO:0007669"/>
    <property type="project" value="TreeGrafter"/>
</dbReference>
<sequence length="248" mass="27302">MGELHLDIIKDRILKEYKVEVDFGRLQIAYREIPFHKLTDTQNIETKISSSKQSITVKLTVEPVEPPTKMKDVLKLDKSPEYASNIASIFPKHLVAVKQGIEVGLAHGPKISCPVVNTQVTLHLLQLGKGTSDTVIAATVTQLVQKMLREIGTSIMEPIMNLEIVTPAEHLSIVMADLTRRRAIISNVGVRGNSKLVISKAPLSELKGYSTILRTLSSGTATFTMELGEYVKMAPAMESIAIKNVRGF</sequence>
<proteinExistence type="predicted"/>
<keyword evidence="1" id="KW-0547">Nucleotide-binding</keyword>
<dbReference type="InterPro" id="IPR035647">
    <property type="entry name" value="EFG_III/V"/>
</dbReference>
<name>A0A9P0CH08_9CUCU</name>
<feature type="domain" description="Elongation factor EFG" evidence="5">
    <location>
        <begin position="154"/>
        <end position="240"/>
    </location>
</feature>
<dbReference type="GO" id="GO:0005739">
    <property type="term" value="C:mitochondrion"/>
    <property type="evidence" value="ECO:0007669"/>
    <property type="project" value="TreeGrafter"/>
</dbReference>
<dbReference type="CDD" id="cd03713">
    <property type="entry name" value="EFG_mtEFG_C"/>
    <property type="match status" value="1"/>
</dbReference>
<keyword evidence="3" id="KW-0496">Mitochondrion</keyword>
<dbReference type="SMART" id="SM00838">
    <property type="entry name" value="EFG_C"/>
    <property type="match status" value="1"/>
</dbReference>
<organism evidence="6 7">
    <name type="scientific">Psylliodes chrysocephalus</name>
    <dbReference type="NCBI Taxonomy" id="3402493"/>
    <lineage>
        <taxon>Eukaryota</taxon>
        <taxon>Metazoa</taxon>
        <taxon>Ecdysozoa</taxon>
        <taxon>Arthropoda</taxon>
        <taxon>Hexapoda</taxon>
        <taxon>Insecta</taxon>
        <taxon>Pterygota</taxon>
        <taxon>Neoptera</taxon>
        <taxon>Endopterygota</taxon>
        <taxon>Coleoptera</taxon>
        <taxon>Polyphaga</taxon>
        <taxon>Cucujiformia</taxon>
        <taxon>Chrysomeloidea</taxon>
        <taxon>Chrysomelidae</taxon>
        <taxon>Galerucinae</taxon>
        <taxon>Alticini</taxon>
        <taxon>Psylliodes</taxon>
    </lineage>
</organism>
<dbReference type="InterPro" id="IPR014721">
    <property type="entry name" value="Ribsml_uS5_D2-typ_fold_subgr"/>
</dbReference>
<dbReference type="Gene3D" id="3.30.70.240">
    <property type="match status" value="1"/>
</dbReference>
<dbReference type="InterPro" id="IPR035649">
    <property type="entry name" value="EFG_V"/>
</dbReference>
<reference evidence="6" key="1">
    <citation type="submission" date="2022-01" db="EMBL/GenBank/DDBJ databases">
        <authorList>
            <person name="King R."/>
        </authorList>
    </citation>
    <scope>NUCLEOTIDE SEQUENCE</scope>
</reference>
<evidence type="ECO:0000256" key="1">
    <source>
        <dbReference type="ARBA" id="ARBA00022741"/>
    </source>
</evidence>
<dbReference type="SUPFAM" id="SSF54980">
    <property type="entry name" value="EF-G C-terminal domain-like"/>
    <property type="match status" value="2"/>
</dbReference>
<dbReference type="PANTHER" id="PTHR43261:SF1">
    <property type="entry name" value="RIBOSOME-RELEASING FACTOR 2, MITOCHONDRIAL"/>
    <property type="match status" value="1"/>
</dbReference>
<keyword evidence="7" id="KW-1185">Reference proteome</keyword>
<evidence type="ECO:0000256" key="3">
    <source>
        <dbReference type="ARBA" id="ARBA00023128"/>
    </source>
</evidence>
<dbReference type="Proteomes" id="UP001153636">
    <property type="component" value="Chromosome 1"/>
</dbReference>
<keyword evidence="4" id="KW-0342">GTP-binding</keyword>
<protein>
    <recommendedName>
        <fullName evidence="5">Elongation factor EFG domain-containing protein</fullName>
    </recommendedName>
</protein>
<dbReference type="GO" id="GO:0032790">
    <property type="term" value="P:ribosome disassembly"/>
    <property type="evidence" value="ECO:0007669"/>
    <property type="project" value="TreeGrafter"/>
</dbReference>
<dbReference type="OrthoDB" id="198619at2759"/>
<evidence type="ECO:0000259" key="5">
    <source>
        <dbReference type="SMART" id="SM00838"/>
    </source>
</evidence>
<dbReference type="Pfam" id="PF00679">
    <property type="entry name" value="EFG_C"/>
    <property type="match status" value="1"/>
</dbReference>
<dbReference type="Gene3D" id="3.30.230.10">
    <property type="match status" value="1"/>
</dbReference>
<keyword evidence="2" id="KW-0648">Protein biosynthesis</keyword>
<dbReference type="AlphaFoldDB" id="A0A9P0CH08"/>
<evidence type="ECO:0000313" key="6">
    <source>
        <dbReference type="EMBL" id="CAH1098507.1"/>
    </source>
</evidence>
<dbReference type="FunFam" id="3.30.70.240:FF:000001">
    <property type="entry name" value="Elongation factor G"/>
    <property type="match status" value="1"/>
</dbReference>
<dbReference type="SUPFAM" id="SSF54211">
    <property type="entry name" value="Ribosomal protein S5 domain 2-like"/>
    <property type="match status" value="1"/>
</dbReference>